<dbReference type="EMBL" id="HBKP01021099">
    <property type="protein sequence ID" value="CAE2234586.1"/>
    <property type="molecule type" value="Transcribed_RNA"/>
</dbReference>
<dbReference type="GO" id="GO:0005886">
    <property type="term" value="C:plasma membrane"/>
    <property type="evidence" value="ECO:0007669"/>
    <property type="project" value="TreeGrafter"/>
</dbReference>
<evidence type="ECO:0000259" key="3">
    <source>
        <dbReference type="PROSITE" id="PS50009"/>
    </source>
</evidence>
<dbReference type="Pfam" id="PF00617">
    <property type="entry name" value="RasGEF"/>
    <property type="match status" value="1"/>
</dbReference>
<dbReference type="PROSITE" id="PS00720">
    <property type="entry name" value="RASGEF"/>
    <property type="match status" value="1"/>
</dbReference>
<dbReference type="EMBL" id="HBKP01021101">
    <property type="protein sequence ID" value="CAE2234588.1"/>
    <property type="molecule type" value="Transcribed_RNA"/>
</dbReference>
<proteinExistence type="predicted"/>
<keyword evidence="1 2" id="KW-0344">Guanine-nucleotide releasing factor</keyword>
<feature type="domain" description="Ras-GEF" evidence="3">
    <location>
        <begin position="313"/>
        <end position="547"/>
    </location>
</feature>
<dbReference type="Pfam" id="PF00618">
    <property type="entry name" value="RasGEF_N"/>
    <property type="match status" value="1"/>
</dbReference>
<dbReference type="PANTHER" id="PTHR23113">
    <property type="entry name" value="GUANINE NUCLEOTIDE EXCHANGE FACTOR"/>
    <property type="match status" value="1"/>
</dbReference>
<dbReference type="Gene3D" id="1.20.870.10">
    <property type="entry name" value="Son of sevenless (SoS) protein Chain: S domain 1"/>
    <property type="match status" value="1"/>
</dbReference>
<dbReference type="GO" id="GO:0007265">
    <property type="term" value="P:Ras protein signal transduction"/>
    <property type="evidence" value="ECO:0007669"/>
    <property type="project" value="TreeGrafter"/>
</dbReference>
<sequence length="549" mass="63898">MTGQEGHKVPLLRWKSIMATDAFHQQSPTKEKPAIKRTITSEEAGTLKDSQTLARDIAIESSKFYRAMVSDGELFAKNQGPMQLRPRGSVPIIPSLNASLEGLAYCDPAEYCESIESNHMKAHTPRKPPQPFIRRNSSVTNELVRRFDYNDPELELKVSHHGIVVMGGTKEKLMDLLTDLGFMEIQYITEFLGVYPYFATPLELLYNLMGCYLEPSIPSFLDTKNHQQFIQRTKKRIHFILQRWIEHYPSQFFDNDEAKKQLQFFLEQIEDTPAKNKLLIVFQKSILSQKTKFDFLTPRIMPEKGTSPLFMKSVDVLAKQLSLMDQRLLCKIESHEFKGQKWTKKDAFNHTPNITRCIEFFNRLSYWCATEILTRKSSSDRLKVLKRLICLAKRCAVHHNYNSAFAITSALNFSSVSRLKKTWKALSGKYTAIYREMEEMCKVEANYFPYKKLLLSQTPPLVPYLGVFLRDLTFLEVGNPSYLDEEQKMINYDKFRMIASVLLDFQKYQQVLYPFAPHKQIQTALRYSLVTLDENELFELSYEIEPRRN</sequence>
<dbReference type="PROSITE" id="PS50009">
    <property type="entry name" value="RASGEF_CAT"/>
    <property type="match status" value="1"/>
</dbReference>
<dbReference type="InterPro" id="IPR001895">
    <property type="entry name" value="RASGEF_cat_dom"/>
</dbReference>
<dbReference type="GO" id="GO:0005085">
    <property type="term" value="F:guanyl-nucleotide exchange factor activity"/>
    <property type="evidence" value="ECO:0007669"/>
    <property type="project" value="UniProtKB-KW"/>
</dbReference>
<name>A0A6U1WXX8_9EUKA</name>
<organism evidence="5">
    <name type="scientific">Vannella robusta</name>
    <dbReference type="NCBI Taxonomy" id="1487602"/>
    <lineage>
        <taxon>Eukaryota</taxon>
        <taxon>Amoebozoa</taxon>
        <taxon>Discosea</taxon>
        <taxon>Flabellinia</taxon>
        <taxon>Vannellidae</taxon>
        <taxon>Vannella</taxon>
    </lineage>
</organism>
<dbReference type="InterPro" id="IPR000651">
    <property type="entry name" value="Ras-like_Gua-exchang_fac_N"/>
</dbReference>
<feature type="domain" description="N-terminal Ras-GEF" evidence="4">
    <location>
        <begin position="161"/>
        <end position="290"/>
    </location>
</feature>
<reference evidence="5" key="1">
    <citation type="submission" date="2021-01" db="EMBL/GenBank/DDBJ databases">
        <authorList>
            <person name="Corre E."/>
            <person name="Pelletier E."/>
            <person name="Niang G."/>
            <person name="Scheremetjew M."/>
            <person name="Finn R."/>
            <person name="Kale V."/>
            <person name="Holt S."/>
            <person name="Cochrane G."/>
            <person name="Meng A."/>
            <person name="Brown T."/>
            <person name="Cohen L."/>
        </authorList>
    </citation>
    <scope>NUCLEOTIDE SEQUENCE</scope>
    <source>
        <strain evidence="5">DIVA3 518/3/11/1/6</strain>
    </source>
</reference>
<protein>
    <recommendedName>
        <fullName evidence="7">Ras-GEF domain-containing protein</fullName>
    </recommendedName>
</protein>
<gene>
    <name evidence="5" type="ORF">VSP0166_LOCUS14837</name>
    <name evidence="6" type="ORF">VSP0166_LOCUS14839</name>
</gene>
<dbReference type="PANTHER" id="PTHR23113:SF99">
    <property type="entry name" value="RASGEF DOMAIN-CONTAINING PROTEIN"/>
    <property type="match status" value="1"/>
</dbReference>
<evidence type="ECO:0008006" key="7">
    <source>
        <dbReference type="Google" id="ProtNLM"/>
    </source>
</evidence>
<dbReference type="SUPFAM" id="SSF48366">
    <property type="entry name" value="Ras GEF"/>
    <property type="match status" value="1"/>
</dbReference>
<evidence type="ECO:0000259" key="4">
    <source>
        <dbReference type="PROSITE" id="PS50212"/>
    </source>
</evidence>
<dbReference type="InterPro" id="IPR008937">
    <property type="entry name" value="Ras-like_GEF"/>
</dbReference>
<dbReference type="CDD" id="cd00155">
    <property type="entry name" value="RasGEF"/>
    <property type="match status" value="1"/>
</dbReference>
<evidence type="ECO:0000256" key="1">
    <source>
        <dbReference type="ARBA" id="ARBA00022658"/>
    </source>
</evidence>
<dbReference type="InterPro" id="IPR036964">
    <property type="entry name" value="RASGEF_cat_dom_sf"/>
</dbReference>
<evidence type="ECO:0000256" key="2">
    <source>
        <dbReference type="PROSITE-ProRule" id="PRU00168"/>
    </source>
</evidence>
<dbReference type="InterPro" id="IPR019804">
    <property type="entry name" value="Ras_G-nucl-exch_fac_CS"/>
</dbReference>
<dbReference type="CDD" id="cd06224">
    <property type="entry name" value="REM"/>
    <property type="match status" value="1"/>
</dbReference>
<dbReference type="Gene3D" id="1.10.840.10">
    <property type="entry name" value="Ras guanine-nucleotide exchange factors catalytic domain"/>
    <property type="match status" value="1"/>
</dbReference>
<dbReference type="SMART" id="SM00229">
    <property type="entry name" value="RasGEFN"/>
    <property type="match status" value="1"/>
</dbReference>
<dbReference type="InterPro" id="IPR023578">
    <property type="entry name" value="Ras_GEF_dom_sf"/>
</dbReference>
<accession>A0A6U1WXX8</accession>
<evidence type="ECO:0000313" key="5">
    <source>
        <dbReference type="EMBL" id="CAE2234586.1"/>
    </source>
</evidence>
<dbReference type="PROSITE" id="PS50212">
    <property type="entry name" value="RASGEF_NTER"/>
    <property type="match status" value="1"/>
</dbReference>
<dbReference type="SMART" id="SM00147">
    <property type="entry name" value="RasGEF"/>
    <property type="match status" value="1"/>
</dbReference>
<evidence type="ECO:0000313" key="6">
    <source>
        <dbReference type="EMBL" id="CAE2234588.1"/>
    </source>
</evidence>
<dbReference type="AlphaFoldDB" id="A0A6U1WXX8"/>